<proteinExistence type="predicted"/>
<accession>A0A7N9CI67</accession>
<dbReference type="GeneTree" id="ENSGT00940000167556"/>
<evidence type="ECO:0000313" key="2">
    <source>
        <dbReference type="Ensembl" id="ENSMFAP00000050565.1"/>
    </source>
</evidence>
<feature type="region of interest" description="Disordered" evidence="1">
    <location>
        <begin position="82"/>
        <end position="103"/>
    </location>
</feature>
<reference evidence="2" key="3">
    <citation type="submission" date="2025-09" db="UniProtKB">
        <authorList>
            <consortium name="Ensembl"/>
        </authorList>
    </citation>
    <scope>IDENTIFICATION</scope>
</reference>
<sequence length="103" mass="11311">MYFFLFFFFETESPSVTQAGVQWHSLHSLHLCLSSSSDSPCFSLRSSREYRHALPHLANFCIFVEMGFRHVSQAGLEFLASGDPPASASQSAGIAGVSHSARP</sequence>
<name>A0A7N9CI67_MACFA</name>
<dbReference type="AlphaFoldDB" id="A0A7N9CI67"/>
<dbReference type="Proteomes" id="UP000233100">
    <property type="component" value="Chromosome 15"/>
</dbReference>
<reference evidence="2" key="2">
    <citation type="submission" date="2025-08" db="UniProtKB">
        <authorList>
            <consortium name="Ensembl"/>
        </authorList>
    </citation>
    <scope>IDENTIFICATION</scope>
</reference>
<dbReference type="PRINTS" id="PR02045">
    <property type="entry name" value="F138DOMAIN"/>
</dbReference>
<evidence type="ECO:0000313" key="3">
    <source>
        <dbReference type="Proteomes" id="UP000233100"/>
    </source>
</evidence>
<organism evidence="2 3">
    <name type="scientific">Macaca fascicularis</name>
    <name type="common">Crab-eating macaque</name>
    <name type="synonym">Cynomolgus monkey</name>
    <dbReference type="NCBI Taxonomy" id="9541"/>
    <lineage>
        <taxon>Eukaryota</taxon>
        <taxon>Metazoa</taxon>
        <taxon>Chordata</taxon>
        <taxon>Craniata</taxon>
        <taxon>Vertebrata</taxon>
        <taxon>Euteleostomi</taxon>
        <taxon>Mammalia</taxon>
        <taxon>Eutheria</taxon>
        <taxon>Euarchontoglires</taxon>
        <taxon>Primates</taxon>
        <taxon>Haplorrhini</taxon>
        <taxon>Catarrhini</taxon>
        <taxon>Cercopithecidae</taxon>
        <taxon>Cercopithecinae</taxon>
        <taxon>Macaca</taxon>
    </lineage>
</organism>
<dbReference type="PANTHER" id="PTHR46254:SF3">
    <property type="entry name" value="SECRETED PROTEIN"/>
    <property type="match status" value="1"/>
</dbReference>
<reference evidence="2 3" key="1">
    <citation type="submission" date="2013-03" db="EMBL/GenBank/DDBJ databases">
        <authorList>
            <person name="Warren W."/>
            <person name="Wilson R.K."/>
        </authorList>
    </citation>
    <scope>NUCLEOTIDE SEQUENCE</scope>
</reference>
<dbReference type="Ensembl" id="ENSMFAT00000079450.1">
    <property type="protein sequence ID" value="ENSMFAP00000050565.1"/>
    <property type="gene ID" value="ENSMFAG00000049201.1"/>
</dbReference>
<evidence type="ECO:0000256" key="1">
    <source>
        <dbReference type="SAM" id="MobiDB-lite"/>
    </source>
</evidence>
<protein>
    <submittedName>
        <fullName evidence="2">Uncharacterized protein</fullName>
    </submittedName>
</protein>
<keyword evidence="3" id="KW-1185">Reference proteome</keyword>
<dbReference type="PANTHER" id="PTHR46254">
    <property type="entry name" value="PROTEIN GVQW1-RELATED"/>
    <property type="match status" value="1"/>
</dbReference>